<dbReference type="Proteomes" id="UP000838308">
    <property type="component" value="Unassembled WGS sequence"/>
</dbReference>
<proteinExistence type="predicted"/>
<protein>
    <submittedName>
        <fullName evidence="1">Uncharacterized protein</fullName>
    </submittedName>
</protein>
<keyword evidence="2" id="KW-1185">Reference proteome</keyword>
<evidence type="ECO:0000313" key="1">
    <source>
        <dbReference type="EMBL" id="CAH2716959.1"/>
    </source>
</evidence>
<sequence length="33" mass="3651">MKVVEDYASQLLIFEDSEGLISLIGLGDDHIDD</sequence>
<gene>
    <name evidence="1" type="ORF">BACCIP111895_04147</name>
</gene>
<comment type="caution">
    <text evidence="1">The sequence shown here is derived from an EMBL/GenBank/DDBJ whole genome shotgun (WGS) entry which is preliminary data.</text>
</comment>
<organism evidence="1 2">
    <name type="scientific">Neobacillus rhizosphaerae</name>
    <dbReference type="NCBI Taxonomy" id="2880965"/>
    <lineage>
        <taxon>Bacteria</taxon>
        <taxon>Bacillati</taxon>
        <taxon>Bacillota</taxon>
        <taxon>Bacilli</taxon>
        <taxon>Bacillales</taxon>
        <taxon>Bacillaceae</taxon>
        <taxon>Neobacillus</taxon>
    </lineage>
</organism>
<evidence type="ECO:0000313" key="2">
    <source>
        <dbReference type="Proteomes" id="UP000838308"/>
    </source>
</evidence>
<dbReference type="EMBL" id="CALBWS010000035">
    <property type="protein sequence ID" value="CAH2716959.1"/>
    <property type="molecule type" value="Genomic_DNA"/>
</dbReference>
<accession>A0ABM9EW82</accession>
<name>A0ABM9EW82_9BACI</name>
<reference evidence="1" key="1">
    <citation type="submission" date="2022-04" db="EMBL/GenBank/DDBJ databases">
        <authorList>
            <person name="Criscuolo A."/>
        </authorList>
    </citation>
    <scope>NUCLEOTIDE SEQUENCE</scope>
    <source>
        <strain evidence="1">CIP111895</strain>
    </source>
</reference>